<gene>
    <name evidence="1" type="ORF">NVIE_006620</name>
</gene>
<protein>
    <submittedName>
        <fullName evidence="1">Uncharacterized protein</fullName>
    </submittedName>
</protein>
<reference evidence="1 2" key="1">
    <citation type="journal article" date="2014" name="Int. J. Syst. Evol. Microbiol.">
        <title>Nitrososphaera viennensis gen. nov., sp. nov., an aerobic and mesophilic, ammonia-oxidizing archaeon from soil and a member of the archaeal phylum Thaumarchaeota.</title>
        <authorList>
            <person name="Stieglmeier M."/>
            <person name="Klingl A."/>
            <person name="Alves R.J."/>
            <person name="Rittmann S.K."/>
            <person name="Melcher M."/>
            <person name="Leisch N."/>
            <person name="Schleper C."/>
        </authorList>
    </citation>
    <scope>NUCLEOTIDE SEQUENCE [LARGE SCALE GENOMIC DNA]</scope>
    <source>
        <strain evidence="1">EN76</strain>
    </source>
</reference>
<proteinExistence type="predicted"/>
<organism evidence="1 2">
    <name type="scientific">Nitrososphaera viennensis EN76</name>
    <dbReference type="NCBI Taxonomy" id="926571"/>
    <lineage>
        <taxon>Archaea</taxon>
        <taxon>Nitrososphaerota</taxon>
        <taxon>Nitrososphaeria</taxon>
        <taxon>Nitrososphaerales</taxon>
        <taxon>Nitrososphaeraceae</taxon>
        <taxon>Nitrososphaera</taxon>
    </lineage>
</organism>
<dbReference type="OrthoDB" id="9167at2157"/>
<evidence type="ECO:0000313" key="1">
    <source>
        <dbReference type="EMBL" id="AIC14867.1"/>
    </source>
</evidence>
<dbReference type="HOGENOM" id="CLU_2243944_0_0_2"/>
<keyword evidence="2" id="KW-1185">Reference proteome</keyword>
<dbReference type="AlphaFoldDB" id="A0A060HNV3"/>
<name>A0A060HNV3_9ARCH</name>
<dbReference type="GeneID" id="74945924"/>
<dbReference type="InterPro" id="IPR036390">
    <property type="entry name" value="WH_DNA-bd_sf"/>
</dbReference>
<dbReference type="SUPFAM" id="SSF46785">
    <property type="entry name" value="Winged helix' DNA-binding domain"/>
    <property type="match status" value="1"/>
</dbReference>
<sequence length="106" mass="11827">MEIEPAARAILSNLTRGSEGASLGQIRMWLIPQKAEHEYDYNINKGYFEMLLHAALKDLMSKGYVRSSLPDGIDDGDAQVFSLTDKGTRHVEELARQAEQAAALEY</sequence>
<dbReference type="InterPro" id="IPR036388">
    <property type="entry name" value="WH-like_DNA-bd_sf"/>
</dbReference>
<dbReference type="RefSeq" id="WP_075053998.1">
    <property type="nucleotide sequence ID" value="NZ_CP007536.1"/>
</dbReference>
<dbReference type="Gene3D" id="1.10.10.10">
    <property type="entry name" value="Winged helix-like DNA-binding domain superfamily/Winged helix DNA-binding domain"/>
    <property type="match status" value="1"/>
</dbReference>
<dbReference type="Proteomes" id="UP000027093">
    <property type="component" value="Chromosome"/>
</dbReference>
<accession>A0A060HNV3</accession>
<dbReference type="STRING" id="926571.NVIE_006620"/>
<evidence type="ECO:0000313" key="2">
    <source>
        <dbReference type="Proteomes" id="UP000027093"/>
    </source>
</evidence>
<dbReference type="EMBL" id="CP007536">
    <property type="protein sequence ID" value="AIC14867.1"/>
    <property type="molecule type" value="Genomic_DNA"/>
</dbReference>
<dbReference type="KEGG" id="nvn:NVIE_006620"/>